<dbReference type="GO" id="GO:0000463">
    <property type="term" value="P:maturation of LSU-rRNA from tricistronic rRNA transcript (SSU-rRNA, 5.8S rRNA, LSU-rRNA)"/>
    <property type="evidence" value="ECO:0007669"/>
    <property type="project" value="TreeGrafter"/>
</dbReference>
<comment type="caution">
    <text evidence="6">The sequence shown here is derived from an EMBL/GenBank/DDBJ whole genome shotgun (WGS) entry which is preliminary data.</text>
</comment>
<dbReference type="GO" id="GO:0022625">
    <property type="term" value="C:cytosolic large ribosomal subunit"/>
    <property type="evidence" value="ECO:0007669"/>
    <property type="project" value="TreeGrafter"/>
</dbReference>
<dbReference type="HAMAP" id="MF_01371_A">
    <property type="entry name" value="Ribosomal_uL30_A"/>
    <property type="match status" value="1"/>
</dbReference>
<comment type="similarity">
    <text evidence="1 4">Belongs to the universal ribosomal protein uL30 family.</text>
</comment>
<evidence type="ECO:0000256" key="2">
    <source>
        <dbReference type="ARBA" id="ARBA00022980"/>
    </source>
</evidence>
<keyword evidence="2 4" id="KW-0689">Ribosomal protein</keyword>
<evidence type="ECO:0000313" key="7">
    <source>
        <dbReference type="Proteomes" id="UP000315399"/>
    </source>
</evidence>
<comment type="subunit">
    <text evidence="4">Part of the 50S ribosomal subunit.</text>
</comment>
<keyword evidence="3 4" id="KW-0687">Ribonucleoprotein</keyword>
<evidence type="ECO:0000259" key="5">
    <source>
        <dbReference type="Pfam" id="PF00327"/>
    </source>
</evidence>
<dbReference type="AlphaFoldDB" id="A0A523BFY5"/>
<dbReference type="InterPro" id="IPR039699">
    <property type="entry name" value="Ribosomal_uL30"/>
</dbReference>
<dbReference type="GO" id="GO:0006412">
    <property type="term" value="P:translation"/>
    <property type="evidence" value="ECO:0007669"/>
    <property type="project" value="UniProtKB-UniRule"/>
</dbReference>
<evidence type="ECO:0000256" key="1">
    <source>
        <dbReference type="ARBA" id="ARBA00007594"/>
    </source>
</evidence>
<organism evidence="6 7">
    <name type="scientific">Thermoproteota archaeon</name>
    <dbReference type="NCBI Taxonomy" id="2056631"/>
    <lineage>
        <taxon>Archaea</taxon>
        <taxon>Thermoproteota</taxon>
    </lineage>
</organism>
<dbReference type="Gene3D" id="3.30.1390.20">
    <property type="entry name" value="Ribosomal protein L30, ferredoxin-like fold domain"/>
    <property type="match status" value="1"/>
</dbReference>
<dbReference type="InterPro" id="IPR016082">
    <property type="entry name" value="Ribosomal_uL30_ferredoxin-like"/>
</dbReference>
<dbReference type="Pfam" id="PF00327">
    <property type="entry name" value="Ribosomal_L30"/>
    <property type="match status" value="1"/>
</dbReference>
<dbReference type="PANTHER" id="PTHR11524">
    <property type="entry name" value="60S RIBOSOMAL PROTEIN L7"/>
    <property type="match status" value="1"/>
</dbReference>
<dbReference type="InterPro" id="IPR035808">
    <property type="entry name" value="Ribosomal_uL30_euk_arc"/>
</dbReference>
<dbReference type="NCBIfam" id="NF004711">
    <property type="entry name" value="PRK06049.1"/>
    <property type="match status" value="1"/>
</dbReference>
<reference evidence="6 7" key="1">
    <citation type="journal article" date="2019" name="Nat. Microbiol.">
        <title>Expanding anaerobic alkane metabolism in the domain of Archaea.</title>
        <authorList>
            <person name="Wang Y."/>
            <person name="Wegener G."/>
            <person name="Hou J."/>
            <person name="Wang F."/>
            <person name="Xiao X."/>
        </authorList>
    </citation>
    <scope>NUCLEOTIDE SEQUENCE [LARGE SCALE GENOMIC DNA]</scope>
    <source>
        <strain evidence="6">WYZ-LMO10</strain>
    </source>
</reference>
<dbReference type="GO" id="GO:0003723">
    <property type="term" value="F:RNA binding"/>
    <property type="evidence" value="ECO:0007669"/>
    <property type="project" value="TreeGrafter"/>
</dbReference>
<evidence type="ECO:0000313" key="6">
    <source>
        <dbReference type="EMBL" id="TDA39752.1"/>
    </source>
</evidence>
<dbReference type="SUPFAM" id="SSF55129">
    <property type="entry name" value="Ribosomal protein L30p/L7e"/>
    <property type="match status" value="1"/>
</dbReference>
<feature type="domain" description="Large ribosomal subunit protein uL30-like ferredoxin-like fold" evidence="5">
    <location>
        <begin position="8"/>
        <end position="55"/>
    </location>
</feature>
<evidence type="ECO:0000256" key="4">
    <source>
        <dbReference type="HAMAP-Rule" id="MF_01371"/>
    </source>
</evidence>
<dbReference type="PANTHER" id="PTHR11524:SF16">
    <property type="entry name" value="LARGE RIBOSOMAL SUBUNIT PROTEIN UL30"/>
    <property type="match status" value="1"/>
</dbReference>
<proteinExistence type="inferred from homology"/>
<protein>
    <recommendedName>
        <fullName evidence="4">Large ribosomal subunit protein uL30</fullName>
    </recommendedName>
</protein>
<accession>A0A523BFY5</accession>
<dbReference type="Proteomes" id="UP000315399">
    <property type="component" value="Unassembled WGS sequence"/>
</dbReference>
<dbReference type="GO" id="GO:0003735">
    <property type="term" value="F:structural constituent of ribosome"/>
    <property type="evidence" value="ECO:0007669"/>
    <property type="project" value="InterPro"/>
</dbReference>
<gene>
    <name evidence="4" type="primary">rpl30</name>
    <name evidence="6" type="ORF">DSO08_01440</name>
</gene>
<dbReference type="CDD" id="cd01657">
    <property type="entry name" value="Ribosomal_L7_archeal_euk"/>
    <property type="match status" value="1"/>
</dbReference>
<dbReference type="InterPro" id="IPR036919">
    <property type="entry name" value="Ribo_uL30_ferredoxin-like_sf"/>
</dbReference>
<dbReference type="InterPro" id="IPR005997">
    <property type="entry name" value="Ribosomal_uL30_arc"/>
</dbReference>
<name>A0A523BFY5_9CREN</name>
<evidence type="ECO:0000256" key="3">
    <source>
        <dbReference type="ARBA" id="ARBA00023274"/>
    </source>
</evidence>
<dbReference type="Gene3D" id="1.10.15.30">
    <property type="match status" value="1"/>
</dbReference>
<dbReference type="EMBL" id="QNVH01000007">
    <property type="protein sequence ID" value="TDA39752.1"/>
    <property type="molecule type" value="Genomic_DNA"/>
</dbReference>
<sequence length="153" mass="16967">MMKLFLAIRIRGLTGVSPEMLDVLNRLNVPKKHNASLIPDTPSMVGMLKKASDYITWGEINKESLIALLQKRGRLEGNKRITEESLKKIGFNSFEELAEKIIADGKVPPPIKKTFRLTPPSGGFKGPITKHVNEGGELGYRGEAINQLLSKMI</sequence>